<dbReference type="Gene3D" id="3.40.50.2000">
    <property type="entry name" value="Glycogen Phosphorylase B"/>
    <property type="match status" value="2"/>
</dbReference>
<proteinExistence type="predicted"/>
<evidence type="ECO:0000313" key="3">
    <source>
        <dbReference type="EMBL" id="NMH92089.1"/>
    </source>
</evidence>
<feature type="region of interest" description="Disordered" evidence="1">
    <location>
        <begin position="54"/>
        <end position="74"/>
    </location>
</feature>
<dbReference type="PANTHER" id="PTHR48050:SF13">
    <property type="entry name" value="STEROL 3-BETA-GLUCOSYLTRANSFERASE UGT80A2"/>
    <property type="match status" value="1"/>
</dbReference>
<dbReference type="AlphaFoldDB" id="A0A848DHR1"/>
<dbReference type="EMBL" id="JAAXKZ010000031">
    <property type="protein sequence ID" value="NMH92089.1"/>
    <property type="molecule type" value="Genomic_DNA"/>
</dbReference>
<organism evidence="3 4">
    <name type="scientific">Pseudonocardia bannensis</name>
    <dbReference type="NCBI Taxonomy" id="630973"/>
    <lineage>
        <taxon>Bacteria</taxon>
        <taxon>Bacillati</taxon>
        <taxon>Actinomycetota</taxon>
        <taxon>Actinomycetes</taxon>
        <taxon>Pseudonocardiales</taxon>
        <taxon>Pseudonocardiaceae</taxon>
        <taxon>Pseudonocardia</taxon>
    </lineage>
</organism>
<gene>
    <name evidence="3" type="ORF">HF519_11020</name>
</gene>
<dbReference type="InterPro" id="IPR002213">
    <property type="entry name" value="UDP_glucos_trans"/>
</dbReference>
<sequence>MDYLVTVWDAGGSVPPELALVRKLAERGHRVVVLAGPPLRKGVEAAGASFRAWREVPHRRSPQDPDPFSDADLSSPPQIIGRLVDRIIAGPSAVYAREVGAALDECGSDVLVSSMLMLGGMAAAEARGVPCAVTMPNCLALPARDIPPFGTPWLPARTPLGRLRDAAVNSMATKLWDRGLAPLNATRADLELPSLRHIHDQYTRVARILVLTSPAFDFPTELPANVRYVGPQLDDPVWVEPVELPPGDEPLVLVGMSSTFMNQGDLLRRVVAALDTLPVRGLVTTGPEIDPAEVPGTDRVHVVAAAPHREILPQCAAVVSHGGHGTVIKAAAAGVPQLVIPLGRDQLNNGARVVAAGIGLRLKPSAKPTTIAAGVRRLLDEPSFTQRARHLAGPIRGDAQSTAAVTELENLARPVDDHART</sequence>
<evidence type="ECO:0000256" key="1">
    <source>
        <dbReference type="SAM" id="MobiDB-lite"/>
    </source>
</evidence>
<dbReference type="CDD" id="cd03784">
    <property type="entry name" value="GT1_Gtf-like"/>
    <property type="match status" value="1"/>
</dbReference>
<dbReference type="Pfam" id="PF06722">
    <property type="entry name" value="EryCIII-like_C"/>
    <property type="match status" value="1"/>
</dbReference>
<dbReference type="GO" id="GO:0008194">
    <property type="term" value="F:UDP-glycosyltransferase activity"/>
    <property type="evidence" value="ECO:0007669"/>
    <property type="project" value="InterPro"/>
</dbReference>
<dbReference type="InterPro" id="IPR010610">
    <property type="entry name" value="EryCIII-like_C"/>
</dbReference>
<name>A0A848DHR1_9PSEU</name>
<feature type="compositionally biased region" description="Basic and acidic residues" evidence="1">
    <location>
        <begin position="54"/>
        <end position="63"/>
    </location>
</feature>
<reference evidence="3 4" key="1">
    <citation type="submission" date="2020-04" db="EMBL/GenBank/DDBJ databases">
        <authorList>
            <person name="Klaysubun C."/>
            <person name="Duangmal K."/>
            <person name="Lipun K."/>
        </authorList>
    </citation>
    <scope>NUCLEOTIDE SEQUENCE [LARGE SCALE GENOMIC DNA]</scope>
    <source>
        <strain evidence="3 4">DSM 45300</strain>
    </source>
</reference>
<dbReference type="GO" id="GO:0017000">
    <property type="term" value="P:antibiotic biosynthetic process"/>
    <property type="evidence" value="ECO:0007669"/>
    <property type="project" value="UniProtKB-ARBA"/>
</dbReference>
<dbReference type="GO" id="GO:0016758">
    <property type="term" value="F:hexosyltransferase activity"/>
    <property type="evidence" value="ECO:0007669"/>
    <property type="project" value="UniProtKB-ARBA"/>
</dbReference>
<dbReference type="InterPro" id="IPR050426">
    <property type="entry name" value="Glycosyltransferase_28"/>
</dbReference>
<comment type="caution">
    <text evidence="3">The sequence shown here is derived from an EMBL/GenBank/DDBJ whole genome shotgun (WGS) entry which is preliminary data.</text>
</comment>
<accession>A0A848DHR1</accession>
<evidence type="ECO:0000259" key="2">
    <source>
        <dbReference type="Pfam" id="PF06722"/>
    </source>
</evidence>
<protein>
    <submittedName>
        <fullName evidence="3">Glycosyltransferase family 1 protein</fullName>
    </submittedName>
</protein>
<keyword evidence="4" id="KW-1185">Reference proteome</keyword>
<evidence type="ECO:0000313" key="4">
    <source>
        <dbReference type="Proteomes" id="UP000586918"/>
    </source>
</evidence>
<dbReference type="SUPFAM" id="SSF53756">
    <property type="entry name" value="UDP-Glycosyltransferase/glycogen phosphorylase"/>
    <property type="match status" value="1"/>
</dbReference>
<keyword evidence="3" id="KW-0808">Transferase</keyword>
<dbReference type="PANTHER" id="PTHR48050">
    <property type="entry name" value="STEROL 3-BETA-GLUCOSYLTRANSFERASE"/>
    <property type="match status" value="1"/>
</dbReference>
<feature type="domain" description="Erythromycin biosynthesis protein CIII-like C-terminal" evidence="2">
    <location>
        <begin position="293"/>
        <end position="410"/>
    </location>
</feature>
<dbReference type="Proteomes" id="UP000586918">
    <property type="component" value="Unassembled WGS sequence"/>
</dbReference>